<keyword evidence="2" id="KW-1185">Reference proteome</keyword>
<sequence>MILYRPMAIAENRSQTPKGHQSAFWGSMKRMAHAVSNGQDIGARTSILQDRSRKVKANCSMMEYQHEAVSYRWRACEPPKQLGRKYHIRYD</sequence>
<name>A0AAV4GDZ7_9GAST</name>
<evidence type="ECO:0000313" key="1">
    <source>
        <dbReference type="EMBL" id="GFR83993.1"/>
    </source>
</evidence>
<comment type="caution">
    <text evidence="1">The sequence shown here is derived from an EMBL/GenBank/DDBJ whole genome shotgun (WGS) entry which is preliminary data.</text>
</comment>
<organism evidence="1 2">
    <name type="scientific">Elysia marginata</name>
    <dbReference type="NCBI Taxonomy" id="1093978"/>
    <lineage>
        <taxon>Eukaryota</taxon>
        <taxon>Metazoa</taxon>
        <taxon>Spiralia</taxon>
        <taxon>Lophotrochozoa</taxon>
        <taxon>Mollusca</taxon>
        <taxon>Gastropoda</taxon>
        <taxon>Heterobranchia</taxon>
        <taxon>Euthyneura</taxon>
        <taxon>Panpulmonata</taxon>
        <taxon>Sacoglossa</taxon>
        <taxon>Placobranchoidea</taxon>
        <taxon>Plakobranchidae</taxon>
        <taxon>Elysia</taxon>
    </lineage>
</organism>
<evidence type="ECO:0000313" key="2">
    <source>
        <dbReference type="Proteomes" id="UP000762676"/>
    </source>
</evidence>
<protein>
    <submittedName>
        <fullName evidence="1">Uncharacterized protein</fullName>
    </submittedName>
</protein>
<accession>A0AAV4GDZ7</accession>
<dbReference type="EMBL" id="BMAT01008390">
    <property type="protein sequence ID" value="GFR83993.1"/>
    <property type="molecule type" value="Genomic_DNA"/>
</dbReference>
<dbReference type="Proteomes" id="UP000762676">
    <property type="component" value="Unassembled WGS sequence"/>
</dbReference>
<dbReference type="AlphaFoldDB" id="A0AAV4GDZ7"/>
<gene>
    <name evidence="1" type="ORF">ElyMa_004139100</name>
</gene>
<reference evidence="1 2" key="1">
    <citation type="journal article" date="2021" name="Elife">
        <title>Chloroplast acquisition without the gene transfer in kleptoplastic sea slugs, Plakobranchus ocellatus.</title>
        <authorList>
            <person name="Maeda T."/>
            <person name="Takahashi S."/>
            <person name="Yoshida T."/>
            <person name="Shimamura S."/>
            <person name="Takaki Y."/>
            <person name="Nagai Y."/>
            <person name="Toyoda A."/>
            <person name="Suzuki Y."/>
            <person name="Arimoto A."/>
            <person name="Ishii H."/>
            <person name="Satoh N."/>
            <person name="Nishiyama T."/>
            <person name="Hasebe M."/>
            <person name="Maruyama T."/>
            <person name="Minagawa J."/>
            <person name="Obokata J."/>
            <person name="Shigenobu S."/>
        </authorList>
    </citation>
    <scope>NUCLEOTIDE SEQUENCE [LARGE SCALE GENOMIC DNA]</scope>
</reference>
<proteinExistence type="predicted"/>